<evidence type="ECO:0000313" key="3">
    <source>
        <dbReference type="EMBL" id="MEQ2423695.1"/>
    </source>
</evidence>
<gene>
    <name evidence="3" type="ORF">WMQ36_01795</name>
</gene>
<keyword evidence="3" id="KW-0282">Flagellum</keyword>
<reference evidence="3 4" key="1">
    <citation type="submission" date="2024-03" db="EMBL/GenBank/DDBJ databases">
        <title>Human intestinal bacterial collection.</title>
        <authorList>
            <person name="Pauvert C."/>
            <person name="Hitch T.C.A."/>
            <person name="Clavel T."/>
        </authorList>
    </citation>
    <scope>NUCLEOTIDE SEQUENCE [LARGE SCALE GENOMIC DNA]</scope>
    <source>
        <strain evidence="3 4">CLA-SR-H021</strain>
    </source>
</reference>
<keyword evidence="3" id="KW-0969">Cilium</keyword>
<protein>
    <submittedName>
        <fullName evidence="3">Flagellar biosynthesis anti-sigma factor FlgM</fullName>
    </submittedName>
</protein>
<keyword evidence="3" id="KW-0966">Cell projection</keyword>
<evidence type="ECO:0000259" key="2">
    <source>
        <dbReference type="Pfam" id="PF04316"/>
    </source>
</evidence>
<dbReference type="RefSeq" id="WP_008720516.1">
    <property type="nucleotide sequence ID" value="NZ_JBBMFM010000004.1"/>
</dbReference>
<dbReference type="Proteomes" id="UP001454086">
    <property type="component" value="Unassembled WGS sequence"/>
</dbReference>
<proteinExistence type="predicted"/>
<comment type="caution">
    <text evidence="3">The sequence shown here is derived from an EMBL/GenBank/DDBJ whole genome shotgun (WGS) entry which is preliminary data.</text>
</comment>
<evidence type="ECO:0000256" key="1">
    <source>
        <dbReference type="SAM" id="MobiDB-lite"/>
    </source>
</evidence>
<dbReference type="Pfam" id="PF04316">
    <property type="entry name" value="FlgM"/>
    <property type="match status" value="1"/>
</dbReference>
<evidence type="ECO:0000313" key="4">
    <source>
        <dbReference type="Proteomes" id="UP001454086"/>
    </source>
</evidence>
<feature type="region of interest" description="Disordered" evidence="1">
    <location>
        <begin position="16"/>
        <end position="36"/>
    </location>
</feature>
<dbReference type="InterPro" id="IPR035890">
    <property type="entry name" value="Anti-sigma-28_factor_FlgM_sf"/>
</dbReference>
<name>A0ABV1CZY4_9FIRM</name>
<dbReference type="SUPFAM" id="SSF101498">
    <property type="entry name" value="Anti-sigma factor FlgM"/>
    <property type="match status" value="1"/>
</dbReference>
<dbReference type="InterPro" id="IPR031316">
    <property type="entry name" value="FlgM_C"/>
</dbReference>
<feature type="domain" description="Anti-sigma-28 factor FlgM C-terminal" evidence="2">
    <location>
        <begin position="41"/>
        <end position="97"/>
    </location>
</feature>
<organism evidence="3 4">
    <name type="scientific">Enterocloster hominis</name>
    <name type="common">ex Hitch et al. 2024</name>
    <dbReference type="NCBI Taxonomy" id="1917870"/>
    <lineage>
        <taxon>Bacteria</taxon>
        <taxon>Bacillati</taxon>
        <taxon>Bacillota</taxon>
        <taxon>Clostridia</taxon>
        <taxon>Lachnospirales</taxon>
        <taxon>Lachnospiraceae</taxon>
        <taxon>Enterocloster</taxon>
    </lineage>
</organism>
<accession>A0ABV1CZY4</accession>
<keyword evidence="4" id="KW-1185">Reference proteome</keyword>
<sequence length="100" mass="10618">MDMKITRNYAAYQNAVSSAKHTEKSAPVSPQAAGKARGDAICISSEGAKKSDASAFAAALTRSMEEEAPAERIAVLKQQVQDGTYQVSAEQIARRLMSGL</sequence>
<dbReference type="EMBL" id="JBBMFM010000004">
    <property type="protein sequence ID" value="MEQ2423695.1"/>
    <property type="molecule type" value="Genomic_DNA"/>
</dbReference>